<organism evidence="3 4">
    <name type="scientific">Alteromonas sediminis</name>
    <dbReference type="NCBI Taxonomy" id="2259342"/>
    <lineage>
        <taxon>Bacteria</taxon>
        <taxon>Pseudomonadati</taxon>
        <taxon>Pseudomonadota</taxon>
        <taxon>Gammaproteobacteria</taxon>
        <taxon>Alteromonadales</taxon>
        <taxon>Alteromonadaceae</taxon>
        <taxon>Alteromonas/Salinimonas group</taxon>
        <taxon>Alteromonas</taxon>
    </lineage>
</organism>
<keyword evidence="4" id="KW-1185">Reference proteome</keyword>
<dbReference type="AlphaFoldDB" id="A0A3N5YJS2"/>
<dbReference type="PANTHER" id="PTHR30543:SF31">
    <property type="entry name" value="NADPH-DEPENDENT AZOREDUCTASE AZR"/>
    <property type="match status" value="1"/>
</dbReference>
<evidence type="ECO:0000259" key="2">
    <source>
        <dbReference type="Pfam" id="PF03358"/>
    </source>
</evidence>
<dbReference type="Proteomes" id="UP000275281">
    <property type="component" value="Unassembled WGS sequence"/>
</dbReference>
<evidence type="ECO:0000313" key="3">
    <source>
        <dbReference type="EMBL" id="RPJ64941.1"/>
    </source>
</evidence>
<dbReference type="Pfam" id="PF03358">
    <property type="entry name" value="FMN_red"/>
    <property type="match status" value="1"/>
</dbReference>
<dbReference type="OrthoDB" id="5563352at2"/>
<dbReference type="Gene3D" id="3.40.50.360">
    <property type="match status" value="1"/>
</dbReference>
<keyword evidence="1" id="KW-0285">Flavoprotein</keyword>
<dbReference type="SUPFAM" id="SSF52218">
    <property type="entry name" value="Flavoproteins"/>
    <property type="match status" value="1"/>
</dbReference>
<dbReference type="RefSeq" id="WP_124029070.1">
    <property type="nucleotide sequence ID" value="NZ_JBHRSN010000013.1"/>
</dbReference>
<evidence type="ECO:0000256" key="1">
    <source>
        <dbReference type="ARBA" id="ARBA00022643"/>
    </source>
</evidence>
<feature type="domain" description="NADPH-dependent FMN reductase-like" evidence="2">
    <location>
        <begin position="3"/>
        <end position="141"/>
    </location>
</feature>
<dbReference type="EMBL" id="RPOK01000006">
    <property type="protein sequence ID" value="RPJ64941.1"/>
    <property type="molecule type" value="Genomic_DNA"/>
</dbReference>
<dbReference type="InterPro" id="IPR005025">
    <property type="entry name" value="FMN_Rdtase-like_dom"/>
</dbReference>
<reference evidence="3 4" key="1">
    <citation type="submission" date="2018-11" db="EMBL/GenBank/DDBJ databases">
        <authorList>
            <person name="Ye M.-Q."/>
            <person name="Du Z.-J."/>
        </authorList>
    </citation>
    <scope>NUCLEOTIDE SEQUENCE [LARGE SCALE GENOMIC DNA]</scope>
    <source>
        <strain evidence="3 4">U0105</strain>
    </source>
</reference>
<dbReference type="GO" id="GO:0005829">
    <property type="term" value="C:cytosol"/>
    <property type="evidence" value="ECO:0007669"/>
    <property type="project" value="TreeGrafter"/>
</dbReference>
<name>A0A3N5YJS2_9ALTE</name>
<dbReference type="GO" id="GO:0016491">
    <property type="term" value="F:oxidoreductase activity"/>
    <property type="evidence" value="ECO:0007669"/>
    <property type="project" value="InterPro"/>
</dbReference>
<gene>
    <name evidence="3" type="ORF">DRW07_16600</name>
</gene>
<dbReference type="PANTHER" id="PTHR30543">
    <property type="entry name" value="CHROMATE REDUCTASE"/>
    <property type="match status" value="1"/>
</dbReference>
<sequence length="200" mass="22488">MNRVAIIVGSHRDKSQSLKVGQMVEQKLIAHDACASAVLIDLASLELPFWQENYSEKEQKAIDRTRDLLVNADAFVLVVPEWNGMVPSAMKNLFLLYSANEFAHKPALIASVSAGIGGTYPVTEMRSTTYKNSRICYIPEHLIFRDITTIFNDSDEDDKEAERYMSDRTDFCLDYLTLYSDALKAVRDHGPSNPEFGNGM</sequence>
<protein>
    <submittedName>
        <fullName evidence="3">NADPH-dependent oxidoreductase</fullName>
    </submittedName>
</protein>
<dbReference type="InterPro" id="IPR029039">
    <property type="entry name" value="Flavoprotein-like_sf"/>
</dbReference>
<proteinExistence type="predicted"/>
<keyword evidence="1" id="KW-0288">FMN</keyword>
<accession>A0A3N5YJS2</accession>
<dbReference type="GO" id="GO:0010181">
    <property type="term" value="F:FMN binding"/>
    <property type="evidence" value="ECO:0007669"/>
    <property type="project" value="TreeGrafter"/>
</dbReference>
<comment type="caution">
    <text evidence="3">The sequence shown here is derived from an EMBL/GenBank/DDBJ whole genome shotgun (WGS) entry which is preliminary data.</text>
</comment>
<evidence type="ECO:0000313" key="4">
    <source>
        <dbReference type="Proteomes" id="UP000275281"/>
    </source>
</evidence>
<dbReference type="InterPro" id="IPR050712">
    <property type="entry name" value="NAD(P)H-dep_reductase"/>
</dbReference>